<protein>
    <submittedName>
        <fullName evidence="7">Choline dehydrogenase</fullName>
        <ecNumber evidence="7">1.1.99.1</ecNumber>
    </submittedName>
</protein>
<evidence type="ECO:0000256" key="2">
    <source>
        <dbReference type="ARBA" id="ARBA00010790"/>
    </source>
</evidence>
<dbReference type="GO" id="GO:0050660">
    <property type="term" value="F:flavin adenine dinucleotide binding"/>
    <property type="evidence" value="ECO:0007669"/>
    <property type="project" value="InterPro"/>
</dbReference>
<name>A0AA48M212_9ZZZZ</name>
<keyword evidence="4" id="KW-0274">FAD</keyword>
<dbReference type="InterPro" id="IPR012132">
    <property type="entry name" value="GMC_OxRdtase"/>
</dbReference>
<dbReference type="SUPFAM" id="SSF51905">
    <property type="entry name" value="FAD/NAD(P)-binding domain"/>
    <property type="match status" value="1"/>
</dbReference>
<dbReference type="InterPro" id="IPR007867">
    <property type="entry name" value="GMC_OxRtase_C"/>
</dbReference>
<dbReference type="AlphaFoldDB" id="A0AA48M212"/>
<dbReference type="EMBL" id="OY288114">
    <property type="protein sequence ID" value="CAJ0883338.1"/>
    <property type="molecule type" value="Genomic_DNA"/>
</dbReference>
<feature type="domain" description="Glucose-methanol-choline oxidoreductase N-terminal" evidence="5">
    <location>
        <begin position="82"/>
        <end position="105"/>
    </location>
</feature>
<evidence type="ECO:0000256" key="3">
    <source>
        <dbReference type="ARBA" id="ARBA00022630"/>
    </source>
</evidence>
<organism evidence="7">
    <name type="scientific">freshwater sediment metagenome</name>
    <dbReference type="NCBI Taxonomy" id="556182"/>
    <lineage>
        <taxon>unclassified sequences</taxon>
        <taxon>metagenomes</taxon>
        <taxon>ecological metagenomes</taxon>
    </lineage>
</organism>
<feature type="domain" description="Glucose-methanol-choline oxidoreductase N-terminal" evidence="6">
    <location>
        <begin position="253"/>
        <end position="267"/>
    </location>
</feature>
<keyword evidence="7" id="KW-0560">Oxidoreductase</keyword>
<evidence type="ECO:0000313" key="7">
    <source>
        <dbReference type="EMBL" id="CAJ0883338.1"/>
    </source>
</evidence>
<dbReference type="PROSITE" id="PS00623">
    <property type="entry name" value="GMC_OXRED_1"/>
    <property type="match status" value="1"/>
</dbReference>
<accession>A0AA48M212</accession>
<dbReference type="PROSITE" id="PS51257">
    <property type="entry name" value="PROKAR_LIPOPROTEIN"/>
    <property type="match status" value="1"/>
</dbReference>
<comment type="cofactor">
    <cofactor evidence="1">
        <name>FAD</name>
        <dbReference type="ChEBI" id="CHEBI:57692"/>
    </cofactor>
</comment>
<evidence type="ECO:0000256" key="4">
    <source>
        <dbReference type="ARBA" id="ARBA00022827"/>
    </source>
</evidence>
<comment type="similarity">
    <text evidence="2">Belongs to the GMC oxidoreductase family.</text>
</comment>
<evidence type="ECO:0000259" key="6">
    <source>
        <dbReference type="PROSITE" id="PS00624"/>
    </source>
</evidence>
<proteinExistence type="inferred from homology"/>
<dbReference type="SUPFAM" id="SSF54373">
    <property type="entry name" value="FAD-linked reductases, C-terminal domain"/>
    <property type="match status" value="1"/>
</dbReference>
<evidence type="ECO:0000259" key="5">
    <source>
        <dbReference type="PROSITE" id="PS00623"/>
    </source>
</evidence>
<dbReference type="GO" id="GO:0008812">
    <property type="term" value="F:choline dehydrogenase activity"/>
    <property type="evidence" value="ECO:0007669"/>
    <property type="project" value="UniProtKB-EC"/>
</dbReference>
<dbReference type="PROSITE" id="PS00624">
    <property type="entry name" value="GMC_OXRED_2"/>
    <property type="match status" value="1"/>
</dbReference>
<dbReference type="PIRSF" id="PIRSF000137">
    <property type="entry name" value="Alcohol_oxidase"/>
    <property type="match status" value="1"/>
</dbReference>
<dbReference type="Gene3D" id="3.50.50.60">
    <property type="entry name" value="FAD/NAD(P)-binding domain"/>
    <property type="match status" value="1"/>
</dbReference>
<dbReference type="InterPro" id="IPR000172">
    <property type="entry name" value="GMC_OxRdtase_N"/>
</dbReference>
<dbReference type="Pfam" id="PF00732">
    <property type="entry name" value="GMC_oxred_N"/>
    <property type="match status" value="1"/>
</dbReference>
<dbReference type="Gene3D" id="3.30.560.10">
    <property type="entry name" value="Glucose Oxidase, domain 3"/>
    <property type="match status" value="1"/>
</dbReference>
<reference evidence="7" key="1">
    <citation type="submission" date="2023-07" db="EMBL/GenBank/DDBJ databases">
        <authorList>
            <person name="Pelsma A.J. K."/>
        </authorList>
    </citation>
    <scope>NUCLEOTIDE SEQUENCE</scope>
</reference>
<sequence length="531" mass="57602">MGARAFDYIIVGAGSAGCVLANRLSEDPDCKVLLLEAGGEGDAPSIRTPALYGSLQDSVFDWGDRTPPQAHLNQRRLFVPQGRALGGSSAINYMIYIRGNRADYDEWAAMGAKGWSYDEVLPYFRRSEGNRNFSDRFHRSDGPLIVTSHAPNALIERYFDAGREIGLPFNPDFNGETQEGCGPLQATIAGGVRCSAAEAFLAPARRRANLSVETHARVTRLRFEARRAVGVDYIRLGGFEAAQAEREVILCAGALRSPQLLMLSGVGPKAELEGMGLAVRVNAPGVGKNLYDHLHTRVRCEITQPLTFGGLDEAEKQAARRRYEADRSGPLASNFLEAGAFVRLVEARPELQLFFLAQLAPDYPEAGPTGRHGLTFTAYINRPRSRGAVSLASPDPLDPPRIDFNYLSDPADVRLAIAGVRCNLRLLYAKAFDDIRGAEIAPGMAARSDEEITFFIRRTASTTWHPAGTCKMGGDDMAVVDPDLRVRGVDGLRIVDASIMPAIVSGNTNAPVIMIAEKAADMILGRRVGSV</sequence>
<keyword evidence="3" id="KW-0285">Flavoprotein</keyword>
<dbReference type="PANTHER" id="PTHR11552">
    <property type="entry name" value="GLUCOSE-METHANOL-CHOLINE GMC OXIDOREDUCTASE"/>
    <property type="match status" value="1"/>
</dbReference>
<dbReference type="EC" id="1.1.99.1" evidence="7"/>
<dbReference type="PANTHER" id="PTHR11552:SF147">
    <property type="entry name" value="CHOLINE DEHYDROGENASE, MITOCHONDRIAL"/>
    <property type="match status" value="1"/>
</dbReference>
<dbReference type="Pfam" id="PF05199">
    <property type="entry name" value="GMC_oxred_C"/>
    <property type="match status" value="1"/>
</dbReference>
<evidence type="ECO:0000256" key="1">
    <source>
        <dbReference type="ARBA" id="ARBA00001974"/>
    </source>
</evidence>
<gene>
    <name evidence="7" type="primary">betA/CHDH</name>
    <name evidence="7" type="ORF">AMST5_03423</name>
</gene>
<dbReference type="InterPro" id="IPR036188">
    <property type="entry name" value="FAD/NAD-bd_sf"/>
</dbReference>